<reference evidence="2" key="1">
    <citation type="journal article" date="2023" name="Science">
        <title>Genome structures resolve the early diversification of teleost fishes.</title>
        <authorList>
            <person name="Parey E."/>
            <person name="Louis A."/>
            <person name="Montfort J."/>
            <person name="Bouchez O."/>
            <person name="Roques C."/>
            <person name="Iampietro C."/>
            <person name="Lluch J."/>
            <person name="Castinel A."/>
            <person name="Donnadieu C."/>
            <person name="Desvignes T."/>
            <person name="Floi Bucao C."/>
            <person name="Jouanno E."/>
            <person name="Wen M."/>
            <person name="Mejri S."/>
            <person name="Dirks R."/>
            <person name="Jansen H."/>
            <person name="Henkel C."/>
            <person name="Chen W.J."/>
            <person name="Zahm M."/>
            <person name="Cabau C."/>
            <person name="Klopp C."/>
            <person name="Thompson A.W."/>
            <person name="Robinson-Rechavi M."/>
            <person name="Braasch I."/>
            <person name="Lecointre G."/>
            <person name="Bobe J."/>
            <person name="Postlethwait J.H."/>
            <person name="Berthelot C."/>
            <person name="Roest Crollius H."/>
            <person name="Guiguen Y."/>
        </authorList>
    </citation>
    <scope>NUCLEOTIDE SEQUENCE</scope>
    <source>
        <strain evidence="2">NC1722</strain>
    </source>
</reference>
<evidence type="ECO:0000313" key="2">
    <source>
        <dbReference type="EMBL" id="KAJ8392354.1"/>
    </source>
</evidence>
<evidence type="ECO:0000256" key="1">
    <source>
        <dbReference type="SAM" id="MobiDB-lite"/>
    </source>
</evidence>
<proteinExistence type="predicted"/>
<comment type="caution">
    <text evidence="2">The sequence shown here is derived from an EMBL/GenBank/DDBJ whole genome shotgun (WGS) entry which is preliminary data.</text>
</comment>
<sequence length="150" mass="15976">MPAEQLVAAFQRAPGKQPGPAQHSGTHTAGQVRQVRWGSDARRPRSHRKLLLRHWGGAKGAWGGYEAQRALAQQGQRLMGKCGDHIALHVGARGRQIDGTVNSITVRGRPSEGPGRSLGPESALGAGVLQVRVTLLCLSALWGGPFLSLR</sequence>
<dbReference type="Proteomes" id="UP001221898">
    <property type="component" value="Unassembled WGS sequence"/>
</dbReference>
<feature type="region of interest" description="Disordered" evidence="1">
    <location>
        <begin position="12"/>
        <end position="44"/>
    </location>
</feature>
<protein>
    <submittedName>
        <fullName evidence="2">Uncharacterized protein</fullName>
    </submittedName>
</protein>
<name>A0AAD7WDV5_9TELE</name>
<gene>
    <name evidence="2" type="ORF">AAFF_G00077180</name>
</gene>
<dbReference type="EMBL" id="JAINUG010000147">
    <property type="protein sequence ID" value="KAJ8392354.1"/>
    <property type="molecule type" value="Genomic_DNA"/>
</dbReference>
<accession>A0AAD7WDV5</accession>
<organism evidence="2 3">
    <name type="scientific">Aldrovandia affinis</name>
    <dbReference type="NCBI Taxonomy" id="143900"/>
    <lineage>
        <taxon>Eukaryota</taxon>
        <taxon>Metazoa</taxon>
        <taxon>Chordata</taxon>
        <taxon>Craniata</taxon>
        <taxon>Vertebrata</taxon>
        <taxon>Euteleostomi</taxon>
        <taxon>Actinopterygii</taxon>
        <taxon>Neopterygii</taxon>
        <taxon>Teleostei</taxon>
        <taxon>Notacanthiformes</taxon>
        <taxon>Halosauridae</taxon>
        <taxon>Aldrovandia</taxon>
    </lineage>
</organism>
<dbReference type="AlphaFoldDB" id="A0AAD7WDV5"/>
<evidence type="ECO:0000313" key="3">
    <source>
        <dbReference type="Proteomes" id="UP001221898"/>
    </source>
</evidence>
<keyword evidence="3" id="KW-1185">Reference proteome</keyword>